<dbReference type="RefSeq" id="WP_123263790.1">
    <property type="nucleotide sequence ID" value="NZ_RJTX01000004.1"/>
</dbReference>
<dbReference type="InterPro" id="IPR015424">
    <property type="entry name" value="PyrdxlP-dep_Trfase"/>
</dbReference>
<dbReference type="PIRSF" id="PIRSF000390">
    <property type="entry name" value="PLP_StrS"/>
    <property type="match status" value="1"/>
</dbReference>
<accession>A0A3N0VSP1</accession>
<organism evidence="6 8">
    <name type="scientific">Chryseobacterium daecheongense</name>
    <dbReference type="NCBI Taxonomy" id="192389"/>
    <lineage>
        <taxon>Bacteria</taxon>
        <taxon>Pseudomonadati</taxon>
        <taxon>Bacteroidota</taxon>
        <taxon>Flavobacteriia</taxon>
        <taxon>Flavobacteriales</taxon>
        <taxon>Weeksellaceae</taxon>
        <taxon>Chryseobacterium group</taxon>
        <taxon>Chryseobacterium</taxon>
    </lineage>
</organism>
<dbReference type="GO" id="GO:0000271">
    <property type="term" value="P:polysaccharide biosynthetic process"/>
    <property type="evidence" value="ECO:0007669"/>
    <property type="project" value="TreeGrafter"/>
</dbReference>
<dbReference type="EMBL" id="RJTX01000004">
    <property type="protein sequence ID" value="ROH95775.1"/>
    <property type="molecule type" value="Genomic_DNA"/>
</dbReference>
<dbReference type="InterPro" id="IPR000653">
    <property type="entry name" value="DegT/StrS_aminotransferase"/>
</dbReference>
<keyword evidence="9" id="KW-1185">Reference proteome</keyword>
<feature type="active site" description="Proton acceptor" evidence="3">
    <location>
        <position position="189"/>
    </location>
</feature>
<evidence type="ECO:0000256" key="1">
    <source>
        <dbReference type="ARBA" id="ARBA00022898"/>
    </source>
</evidence>
<protein>
    <submittedName>
        <fullName evidence="6">DegT/DnrJ/EryC1/StrS family aminotransferase</fullName>
    </submittedName>
    <submittedName>
        <fullName evidence="7">dTDP-4-amino-4,6-dideoxygalactose transaminase</fullName>
    </submittedName>
</protein>
<proteinExistence type="inferred from homology"/>
<sequence length="366" mass="41307">MIKFLDLQKINLQYQDEIEAKLIQVFRSGWYLMGSELAMFEKNLAQYIGTEYSIGVANGLDALRLILRAYIEMGLMNPGDEIIVPSNTYIASILAISDNGLIPVLVEPDINNYNIDVFKIEEKITSKTKGILIVHLYGRVVFSAELEQLAKKHDLKIIEDNAQAIGAEWNSKKTGSLGDASGFSFYPGKNLGALGDAGAITTNDENLAKTIRALANYGSNQKYVNIYKGLNSRLDEIQAGVLDIKLKYINHENDIRRTIAKHFISNISNTKIILPENPENEKEHVWHLFVIRTENRDSLQSYLSENGVQTLIHYPIPPHQQQAYKDWNSLSFPISEKIHNEVLSLPMSPVMSEEEIAKIIQLINNF</sequence>
<dbReference type="Proteomes" id="UP000295709">
    <property type="component" value="Unassembled WGS sequence"/>
</dbReference>
<dbReference type="InterPro" id="IPR015422">
    <property type="entry name" value="PyrdxlP-dep_Trfase_small"/>
</dbReference>
<dbReference type="EMBL" id="SOQW01000003">
    <property type="protein sequence ID" value="TDX91838.1"/>
    <property type="molecule type" value="Genomic_DNA"/>
</dbReference>
<dbReference type="GO" id="GO:0030170">
    <property type="term" value="F:pyridoxal phosphate binding"/>
    <property type="evidence" value="ECO:0007669"/>
    <property type="project" value="TreeGrafter"/>
</dbReference>
<comment type="similarity">
    <text evidence="2 5">Belongs to the DegT/DnrJ/EryC1 family.</text>
</comment>
<evidence type="ECO:0000256" key="4">
    <source>
        <dbReference type="PIRSR" id="PIRSR000390-2"/>
    </source>
</evidence>
<keyword evidence="6" id="KW-0808">Transferase</keyword>
<evidence type="ECO:0000256" key="2">
    <source>
        <dbReference type="ARBA" id="ARBA00037999"/>
    </source>
</evidence>
<dbReference type="PANTHER" id="PTHR30244:SF36">
    <property type="entry name" value="3-OXO-GLUCOSE-6-PHOSPHATE:GLUTAMATE AMINOTRANSFERASE"/>
    <property type="match status" value="1"/>
</dbReference>
<feature type="modified residue" description="N6-(pyridoxal phosphate)lysine" evidence="4">
    <location>
        <position position="189"/>
    </location>
</feature>
<evidence type="ECO:0000256" key="5">
    <source>
        <dbReference type="RuleBase" id="RU004508"/>
    </source>
</evidence>
<dbReference type="Gene3D" id="3.40.640.10">
    <property type="entry name" value="Type I PLP-dependent aspartate aminotransferase-like (Major domain)"/>
    <property type="match status" value="1"/>
</dbReference>
<gene>
    <name evidence="7" type="ORF">BCF50_2977</name>
    <name evidence="6" type="ORF">EGI05_14710</name>
</gene>
<reference evidence="6 8" key="1">
    <citation type="submission" date="2018-11" db="EMBL/GenBank/DDBJ databases">
        <title>Proposal to divide the Flavobacteriaceae and reorganize its genera based on Amino Acid Identity values calculated from whole genome sequences.</title>
        <authorList>
            <person name="Nicholson A.C."/>
            <person name="Gulvik C.A."/>
            <person name="Whitney A.M."/>
            <person name="Humrighouse B.W."/>
            <person name="Bell M."/>
            <person name="Holmes B."/>
            <person name="Steigerwalt A."/>
            <person name="Villarma A."/>
            <person name="Sheth M."/>
            <person name="Batra D."/>
            <person name="Pryor J."/>
            <person name="Bernardet J.-F."/>
            <person name="Hugo C."/>
            <person name="Kampfer P."/>
            <person name="Newman J."/>
            <person name="Mcquiston J.R."/>
        </authorList>
    </citation>
    <scope>NUCLEOTIDE SEQUENCE [LARGE SCALE GENOMIC DNA]</scope>
    <source>
        <strain evidence="6 8">DSM 15235</strain>
    </source>
</reference>
<dbReference type="Pfam" id="PF01041">
    <property type="entry name" value="DegT_DnrJ_EryC1"/>
    <property type="match status" value="1"/>
</dbReference>
<dbReference type="GO" id="GO:0008483">
    <property type="term" value="F:transaminase activity"/>
    <property type="evidence" value="ECO:0007669"/>
    <property type="project" value="UniProtKB-KW"/>
</dbReference>
<evidence type="ECO:0000313" key="6">
    <source>
        <dbReference type="EMBL" id="ROH95775.1"/>
    </source>
</evidence>
<dbReference type="Proteomes" id="UP000269375">
    <property type="component" value="Unassembled WGS sequence"/>
</dbReference>
<evidence type="ECO:0000313" key="9">
    <source>
        <dbReference type="Proteomes" id="UP000295709"/>
    </source>
</evidence>
<evidence type="ECO:0000313" key="8">
    <source>
        <dbReference type="Proteomes" id="UP000269375"/>
    </source>
</evidence>
<name>A0A3N0VSP1_9FLAO</name>
<dbReference type="SUPFAM" id="SSF53383">
    <property type="entry name" value="PLP-dependent transferases"/>
    <property type="match status" value="1"/>
</dbReference>
<keyword evidence="1 4" id="KW-0663">Pyridoxal phosphate</keyword>
<evidence type="ECO:0000313" key="7">
    <source>
        <dbReference type="EMBL" id="TDX91838.1"/>
    </source>
</evidence>
<dbReference type="OrthoDB" id="9804264at2"/>
<evidence type="ECO:0000256" key="3">
    <source>
        <dbReference type="PIRSR" id="PIRSR000390-1"/>
    </source>
</evidence>
<keyword evidence="6" id="KW-0032">Aminotransferase</keyword>
<reference evidence="7 9" key="2">
    <citation type="submission" date="2019-03" db="EMBL/GenBank/DDBJ databases">
        <title>Genomic Encyclopedia of Archaeal and Bacterial Type Strains, Phase II (KMG-II): from individual species to whole genera.</title>
        <authorList>
            <person name="Goeker M."/>
        </authorList>
    </citation>
    <scope>NUCLEOTIDE SEQUENCE [LARGE SCALE GENOMIC DNA]</scope>
    <source>
        <strain evidence="7 9">DSM 15235</strain>
    </source>
</reference>
<comment type="caution">
    <text evidence="6">The sequence shown here is derived from an EMBL/GenBank/DDBJ whole genome shotgun (WGS) entry which is preliminary data.</text>
</comment>
<dbReference type="PANTHER" id="PTHR30244">
    <property type="entry name" value="TRANSAMINASE"/>
    <property type="match status" value="1"/>
</dbReference>
<dbReference type="AlphaFoldDB" id="A0A3N0VSP1"/>
<dbReference type="CDD" id="cd00616">
    <property type="entry name" value="AHBA_syn"/>
    <property type="match status" value="1"/>
</dbReference>
<dbReference type="InterPro" id="IPR015421">
    <property type="entry name" value="PyrdxlP-dep_Trfase_major"/>
</dbReference>
<dbReference type="Gene3D" id="3.90.1150.10">
    <property type="entry name" value="Aspartate Aminotransferase, domain 1"/>
    <property type="match status" value="1"/>
</dbReference>